<dbReference type="PANTHER" id="PTHR30413:SF8">
    <property type="entry name" value="TRANSPORT PERMEASE PROTEIN"/>
    <property type="match status" value="1"/>
</dbReference>
<organism evidence="11 12">
    <name type="scientific">Candidatus Gemmiger avicola</name>
    <dbReference type="NCBI Taxonomy" id="2838605"/>
    <lineage>
        <taxon>Bacteria</taxon>
        <taxon>Bacillati</taxon>
        <taxon>Bacillota</taxon>
        <taxon>Clostridia</taxon>
        <taxon>Eubacteriales</taxon>
        <taxon>Gemmiger</taxon>
    </lineage>
</organism>
<proteinExistence type="inferred from homology"/>
<accession>A0A9D2S3K0</accession>
<evidence type="ECO:0000256" key="5">
    <source>
        <dbReference type="ARBA" id="ARBA00022519"/>
    </source>
</evidence>
<sequence length="293" mass="32333">MADHTPAARTSKEEGWTTIIKPRTGWFDIDLGELWQYRDLIVMFVKRNFTVLYKQTILGPAWVVLNPLITTILFNVVFGGLAGLSTDGSPSFLFYMAGNTIWTFFSTCINNTANTFVANSQVFGKVYFPRLTTPISQALTSLINFLIQFVMYALFWAGFAATGANLRLTPWLIAVPFVVLEVMLLGLGVGIIVSSLTTKYRDLAIAVTFGVQLWMYVSPVVYPLSSLGESPRLRALMQLNPMTAPIEAFRMATLGTGTVTVGSLLYSIVFTLAALAVGVVLFSRIEKTFMDTV</sequence>
<protein>
    <recommendedName>
        <fullName evidence="9">Transport permease protein</fullName>
    </recommendedName>
</protein>
<reference evidence="11" key="1">
    <citation type="journal article" date="2021" name="PeerJ">
        <title>Extensive microbial diversity within the chicken gut microbiome revealed by metagenomics and culture.</title>
        <authorList>
            <person name="Gilroy R."/>
            <person name="Ravi A."/>
            <person name="Getino M."/>
            <person name="Pursley I."/>
            <person name="Horton D.L."/>
            <person name="Alikhan N.F."/>
            <person name="Baker D."/>
            <person name="Gharbi K."/>
            <person name="Hall N."/>
            <person name="Watson M."/>
            <person name="Adriaenssens E.M."/>
            <person name="Foster-Nyarko E."/>
            <person name="Jarju S."/>
            <person name="Secka A."/>
            <person name="Antonio M."/>
            <person name="Oren A."/>
            <person name="Chaudhuri R.R."/>
            <person name="La Ragione R."/>
            <person name="Hildebrand F."/>
            <person name="Pallen M.J."/>
        </authorList>
    </citation>
    <scope>NUCLEOTIDE SEQUENCE</scope>
    <source>
        <strain evidence="11">ChiBcec8-13705</strain>
    </source>
</reference>
<feature type="transmembrane region" description="Helical" evidence="9">
    <location>
        <begin position="264"/>
        <end position="282"/>
    </location>
</feature>
<feature type="domain" description="ABC transmembrane type-2" evidence="10">
    <location>
        <begin position="58"/>
        <end position="285"/>
    </location>
</feature>
<evidence type="ECO:0000256" key="9">
    <source>
        <dbReference type="RuleBase" id="RU361157"/>
    </source>
</evidence>
<keyword evidence="8 9" id="KW-0472">Membrane</keyword>
<dbReference type="GO" id="GO:0015920">
    <property type="term" value="P:lipopolysaccharide transport"/>
    <property type="evidence" value="ECO:0007669"/>
    <property type="project" value="TreeGrafter"/>
</dbReference>
<keyword evidence="3 9" id="KW-0813">Transport</keyword>
<evidence type="ECO:0000256" key="3">
    <source>
        <dbReference type="ARBA" id="ARBA00022448"/>
    </source>
</evidence>
<keyword evidence="6 9" id="KW-0812">Transmembrane</keyword>
<reference evidence="11" key="2">
    <citation type="submission" date="2021-04" db="EMBL/GenBank/DDBJ databases">
        <authorList>
            <person name="Gilroy R."/>
        </authorList>
    </citation>
    <scope>NUCLEOTIDE SEQUENCE</scope>
    <source>
        <strain evidence="11">ChiBcec8-13705</strain>
    </source>
</reference>
<dbReference type="EMBL" id="DWYG01000176">
    <property type="protein sequence ID" value="HJB42888.1"/>
    <property type="molecule type" value="Genomic_DNA"/>
</dbReference>
<keyword evidence="5" id="KW-0997">Cell inner membrane</keyword>
<name>A0A9D2S3K0_9FIRM</name>
<evidence type="ECO:0000256" key="1">
    <source>
        <dbReference type="ARBA" id="ARBA00004429"/>
    </source>
</evidence>
<evidence type="ECO:0000256" key="8">
    <source>
        <dbReference type="ARBA" id="ARBA00023136"/>
    </source>
</evidence>
<evidence type="ECO:0000256" key="6">
    <source>
        <dbReference type="ARBA" id="ARBA00022692"/>
    </source>
</evidence>
<dbReference type="InterPro" id="IPR013525">
    <property type="entry name" value="ABC2_TM"/>
</dbReference>
<dbReference type="AlphaFoldDB" id="A0A9D2S3K0"/>
<dbReference type="Proteomes" id="UP000886803">
    <property type="component" value="Unassembled WGS sequence"/>
</dbReference>
<evidence type="ECO:0000313" key="12">
    <source>
        <dbReference type="Proteomes" id="UP000886803"/>
    </source>
</evidence>
<feature type="transmembrane region" description="Helical" evidence="9">
    <location>
        <begin position="203"/>
        <end position="222"/>
    </location>
</feature>
<evidence type="ECO:0000313" key="11">
    <source>
        <dbReference type="EMBL" id="HJB42888.1"/>
    </source>
</evidence>
<comment type="subcellular location">
    <subcellularLocation>
        <location evidence="1">Cell inner membrane</location>
        <topology evidence="1">Multi-pass membrane protein</topology>
    </subcellularLocation>
    <subcellularLocation>
        <location evidence="9">Cell membrane</location>
        <topology evidence="9">Multi-pass membrane protein</topology>
    </subcellularLocation>
</comment>
<evidence type="ECO:0000256" key="4">
    <source>
        <dbReference type="ARBA" id="ARBA00022475"/>
    </source>
</evidence>
<feature type="transmembrane region" description="Helical" evidence="9">
    <location>
        <begin position="57"/>
        <end position="81"/>
    </location>
</feature>
<dbReference type="PANTHER" id="PTHR30413">
    <property type="entry name" value="INNER MEMBRANE TRANSPORT PERMEASE"/>
    <property type="match status" value="1"/>
</dbReference>
<dbReference type="GO" id="GO:0005886">
    <property type="term" value="C:plasma membrane"/>
    <property type="evidence" value="ECO:0007669"/>
    <property type="project" value="UniProtKB-SubCell"/>
</dbReference>
<dbReference type="InterPro" id="IPR047817">
    <property type="entry name" value="ABC2_TM_bact-type"/>
</dbReference>
<keyword evidence="4 9" id="KW-1003">Cell membrane</keyword>
<keyword evidence="7 9" id="KW-1133">Transmembrane helix</keyword>
<comment type="similarity">
    <text evidence="2 9">Belongs to the ABC-2 integral membrane protein family.</text>
</comment>
<dbReference type="GO" id="GO:0140359">
    <property type="term" value="F:ABC-type transporter activity"/>
    <property type="evidence" value="ECO:0007669"/>
    <property type="project" value="InterPro"/>
</dbReference>
<feature type="transmembrane region" description="Helical" evidence="9">
    <location>
        <begin position="171"/>
        <end position="196"/>
    </location>
</feature>
<feature type="transmembrane region" description="Helical" evidence="9">
    <location>
        <begin position="93"/>
        <end position="117"/>
    </location>
</feature>
<comment type="caution">
    <text evidence="11">The sequence shown here is derived from an EMBL/GenBank/DDBJ whole genome shotgun (WGS) entry which is preliminary data.</text>
</comment>
<evidence type="ECO:0000256" key="2">
    <source>
        <dbReference type="ARBA" id="ARBA00007783"/>
    </source>
</evidence>
<evidence type="ECO:0000256" key="7">
    <source>
        <dbReference type="ARBA" id="ARBA00022989"/>
    </source>
</evidence>
<gene>
    <name evidence="11" type="ORF">H9945_10370</name>
</gene>
<dbReference type="PROSITE" id="PS51012">
    <property type="entry name" value="ABC_TM2"/>
    <property type="match status" value="1"/>
</dbReference>
<dbReference type="Pfam" id="PF01061">
    <property type="entry name" value="ABC2_membrane"/>
    <property type="match status" value="1"/>
</dbReference>
<feature type="transmembrane region" description="Helical" evidence="9">
    <location>
        <begin position="138"/>
        <end position="159"/>
    </location>
</feature>
<evidence type="ECO:0000259" key="10">
    <source>
        <dbReference type="PROSITE" id="PS51012"/>
    </source>
</evidence>